<evidence type="ECO:0000256" key="5">
    <source>
        <dbReference type="ARBA" id="ARBA00022840"/>
    </source>
</evidence>
<evidence type="ECO:0000313" key="9">
    <source>
        <dbReference type="EMBL" id="KKN13167.1"/>
    </source>
</evidence>
<proteinExistence type="inferred from homology"/>
<feature type="non-terminal residue" evidence="9">
    <location>
        <position position="1"/>
    </location>
</feature>
<name>A0A0F9NM62_9ZZZZ</name>
<evidence type="ECO:0000256" key="4">
    <source>
        <dbReference type="ARBA" id="ARBA00022741"/>
    </source>
</evidence>
<dbReference type="GO" id="GO:0005524">
    <property type="term" value="F:ATP binding"/>
    <property type="evidence" value="ECO:0007669"/>
    <property type="project" value="UniProtKB-KW"/>
</dbReference>
<dbReference type="InterPro" id="IPR002312">
    <property type="entry name" value="Asp/Asn-tRNA-synth_IIb"/>
</dbReference>
<evidence type="ECO:0000256" key="2">
    <source>
        <dbReference type="ARBA" id="ARBA00012816"/>
    </source>
</evidence>
<accession>A0A0F9NM62</accession>
<dbReference type="NCBIfam" id="NF003037">
    <property type="entry name" value="PRK03932.1"/>
    <property type="match status" value="1"/>
</dbReference>
<evidence type="ECO:0000256" key="3">
    <source>
        <dbReference type="ARBA" id="ARBA00022598"/>
    </source>
</evidence>
<dbReference type="PANTHER" id="PTHR22594:SF34">
    <property type="entry name" value="ASPARAGINE--TRNA LIGASE, MITOCHONDRIAL-RELATED"/>
    <property type="match status" value="1"/>
</dbReference>
<dbReference type="EC" id="6.1.1.22" evidence="2"/>
<dbReference type="EMBL" id="LAZR01003952">
    <property type="protein sequence ID" value="KKN13167.1"/>
    <property type="molecule type" value="Genomic_DNA"/>
</dbReference>
<comment type="similarity">
    <text evidence="1">Belongs to the class-II aminoacyl-tRNA synthetase family.</text>
</comment>
<keyword evidence="3" id="KW-0436">Ligase</keyword>
<evidence type="ECO:0000259" key="8">
    <source>
        <dbReference type="PROSITE" id="PS50862"/>
    </source>
</evidence>
<gene>
    <name evidence="9" type="ORF">LCGC14_1009180</name>
</gene>
<dbReference type="GO" id="GO:0004816">
    <property type="term" value="F:asparagine-tRNA ligase activity"/>
    <property type="evidence" value="ECO:0007669"/>
    <property type="project" value="UniProtKB-EC"/>
</dbReference>
<dbReference type="PRINTS" id="PR01042">
    <property type="entry name" value="TRNASYNTHASP"/>
</dbReference>
<sequence length="358" mass="41675">GELKKDERAPTGFEVSLTDLEIIQIAEPFPITEYQSPELLYDNRHLWLRSRKLNAILKIRHTIVGAIHTFFRNHGYYEFDAPIFQPTMSEGGSTLFEVKYYNDKVYLSQSWQLYAEAGIFSLGKIYNMGPTFRAEKSKTSRHLSEFWMAEMEAAFMEFDEVTEVAKDEIRFIIKQVLKDNRKELEILKRDVGLLEQYFTAEYPTIKYSEALDLLNNKYQMDIPWGKDLRTIEEAKIAEHYKVPVVVTHYPTEIMGFYKPPSKDNPEEALCFDMLAPEGYCEIIGGSERNLSVDNMTERLRAEGEDPETYSWYFDLRRYGSVPHSGYGLGVERVISWICGLDNIKDAIPFPRTMRRKAP</sequence>
<keyword evidence="6" id="KW-0648">Protein biosynthesis</keyword>
<dbReference type="InterPro" id="IPR004522">
    <property type="entry name" value="Asn-tRNA-ligase"/>
</dbReference>
<comment type="caution">
    <text evidence="9">The sequence shown here is derived from an EMBL/GenBank/DDBJ whole genome shotgun (WGS) entry which is preliminary data.</text>
</comment>
<feature type="domain" description="Aminoacyl-transfer RNA synthetases class-II family profile" evidence="8">
    <location>
        <begin position="57"/>
        <end position="358"/>
    </location>
</feature>
<dbReference type="Pfam" id="PF00152">
    <property type="entry name" value="tRNA-synt_2"/>
    <property type="match status" value="1"/>
</dbReference>
<dbReference type="InterPro" id="IPR004364">
    <property type="entry name" value="Aa-tRNA-synt_II"/>
</dbReference>
<evidence type="ECO:0000256" key="6">
    <source>
        <dbReference type="ARBA" id="ARBA00022917"/>
    </source>
</evidence>
<protein>
    <recommendedName>
        <fullName evidence="2">asparagine--tRNA ligase</fullName>
        <ecNumber evidence="2">6.1.1.22</ecNumber>
    </recommendedName>
</protein>
<dbReference type="NCBIfam" id="TIGR00457">
    <property type="entry name" value="asnS"/>
    <property type="match status" value="1"/>
</dbReference>
<evidence type="ECO:0000256" key="7">
    <source>
        <dbReference type="ARBA" id="ARBA00023146"/>
    </source>
</evidence>
<keyword evidence="4" id="KW-0547">Nucleotide-binding</keyword>
<keyword evidence="7" id="KW-0030">Aminoacyl-tRNA synthetase</keyword>
<dbReference type="InterPro" id="IPR006195">
    <property type="entry name" value="aa-tRNA-synth_II"/>
</dbReference>
<dbReference type="SUPFAM" id="SSF55681">
    <property type="entry name" value="Class II aaRS and biotin synthetases"/>
    <property type="match status" value="1"/>
</dbReference>
<evidence type="ECO:0000256" key="1">
    <source>
        <dbReference type="ARBA" id="ARBA00008226"/>
    </source>
</evidence>
<keyword evidence="5" id="KW-0067">ATP-binding</keyword>
<dbReference type="Gene3D" id="3.30.930.10">
    <property type="entry name" value="Bira Bifunctional Protein, Domain 2"/>
    <property type="match status" value="1"/>
</dbReference>
<organism evidence="9">
    <name type="scientific">marine sediment metagenome</name>
    <dbReference type="NCBI Taxonomy" id="412755"/>
    <lineage>
        <taxon>unclassified sequences</taxon>
        <taxon>metagenomes</taxon>
        <taxon>ecological metagenomes</taxon>
    </lineage>
</organism>
<dbReference type="GO" id="GO:0006421">
    <property type="term" value="P:asparaginyl-tRNA aminoacylation"/>
    <property type="evidence" value="ECO:0007669"/>
    <property type="project" value="InterPro"/>
</dbReference>
<dbReference type="PANTHER" id="PTHR22594">
    <property type="entry name" value="ASPARTYL/LYSYL-TRNA SYNTHETASE"/>
    <property type="match status" value="1"/>
</dbReference>
<reference evidence="9" key="1">
    <citation type="journal article" date="2015" name="Nature">
        <title>Complex archaea that bridge the gap between prokaryotes and eukaryotes.</title>
        <authorList>
            <person name="Spang A."/>
            <person name="Saw J.H."/>
            <person name="Jorgensen S.L."/>
            <person name="Zaremba-Niedzwiedzka K."/>
            <person name="Martijn J."/>
            <person name="Lind A.E."/>
            <person name="van Eijk R."/>
            <person name="Schleper C."/>
            <person name="Guy L."/>
            <person name="Ettema T.J."/>
        </authorList>
    </citation>
    <scope>NUCLEOTIDE SEQUENCE</scope>
</reference>
<dbReference type="PROSITE" id="PS50862">
    <property type="entry name" value="AA_TRNA_LIGASE_II"/>
    <property type="match status" value="1"/>
</dbReference>
<dbReference type="AlphaFoldDB" id="A0A0F9NM62"/>
<dbReference type="InterPro" id="IPR045864">
    <property type="entry name" value="aa-tRNA-synth_II/BPL/LPL"/>
</dbReference>